<dbReference type="Proteomes" id="UP001189429">
    <property type="component" value="Unassembled WGS sequence"/>
</dbReference>
<evidence type="ECO:0000313" key="2">
    <source>
        <dbReference type="EMBL" id="CAK0800316.1"/>
    </source>
</evidence>
<keyword evidence="3" id="KW-1185">Reference proteome</keyword>
<protein>
    <submittedName>
        <fullName evidence="2">Uncharacterized protein</fullName>
    </submittedName>
</protein>
<proteinExistence type="predicted"/>
<name>A0ABN9Q6W9_9DINO</name>
<gene>
    <name evidence="2" type="ORF">PCOR1329_LOCUS8489</name>
</gene>
<reference evidence="2" key="1">
    <citation type="submission" date="2023-10" db="EMBL/GenBank/DDBJ databases">
        <authorList>
            <person name="Chen Y."/>
            <person name="Shah S."/>
            <person name="Dougan E. K."/>
            <person name="Thang M."/>
            <person name="Chan C."/>
        </authorList>
    </citation>
    <scope>NUCLEOTIDE SEQUENCE [LARGE SCALE GENOMIC DNA]</scope>
</reference>
<sequence>MFRRARACVSSGAHESWLRRARMAAAARASSSTEAAPRRVHGPAMGGPCPFGPHGPSPGRDRATDREVRGGAAKRECAWRSRHARAGGPTTVRRQAARPPKPTRTHGFEILD</sequence>
<evidence type="ECO:0000256" key="1">
    <source>
        <dbReference type="SAM" id="MobiDB-lite"/>
    </source>
</evidence>
<dbReference type="EMBL" id="CAUYUJ010002334">
    <property type="protein sequence ID" value="CAK0800316.1"/>
    <property type="molecule type" value="Genomic_DNA"/>
</dbReference>
<evidence type="ECO:0000313" key="3">
    <source>
        <dbReference type="Proteomes" id="UP001189429"/>
    </source>
</evidence>
<feature type="compositionally biased region" description="Low complexity" evidence="1">
    <location>
        <begin position="26"/>
        <end position="35"/>
    </location>
</feature>
<feature type="compositionally biased region" description="Basic and acidic residues" evidence="1">
    <location>
        <begin position="59"/>
        <end position="79"/>
    </location>
</feature>
<organism evidence="2 3">
    <name type="scientific">Prorocentrum cordatum</name>
    <dbReference type="NCBI Taxonomy" id="2364126"/>
    <lineage>
        <taxon>Eukaryota</taxon>
        <taxon>Sar</taxon>
        <taxon>Alveolata</taxon>
        <taxon>Dinophyceae</taxon>
        <taxon>Prorocentrales</taxon>
        <taxon>Prorocentraceae</taxon>
        <taxon>Prorocentrum</taxon>
    </lineage>
</organism>
<accession>A0ABN9Q6W9</accession>
<feature type="region of interest" description="Disordered" evidence="1">
    <location>
        <begin position="26"/>
        <end position="112"/>
    </location>
</feature>
<comment type="caution">
    <text evidence="2">The sequence shown here is derived from an EMBL/GenBank/DDBJ whole genome shotgun (WGS) entry which is preliminary data.</text>
</comment>